<comment type="caution">
    <text evidence="11">The sequence shown here is derived from an EMBL/GenBank/DDBJ whole genome shotgun (WGS) entry which is preliminary data.</text>
</comment>
<evidence type="ECO:0000313" key="12">
    <source>
        <dbReference type="Proteomes" id="UP000887458"/>
    </source>
</evidence>
<organism evidence="11 12">
    <name type="scientific">Dermatophagoides pteronyssinus</name>
    <name type="common">European house dust mite</name>
    <dbReference type="NCBI Taxonomy" id="6956"/>
    <lineage>
        <taxon>Eukaryota</taxon>
        <taxon>Metazoa</taxon>
        <taxon>Ecdysozoa</taxon>
        <taxon>Arthropoda</taxon>
        <taxon>Chelicerata</taxon>
        <taxon>Arachnida</taxon>
        <taxon>Acari</taxon>
        <taxon>Acariformes</taxon>
        <taxon>Sarcoptiformes</taxon>
        <taxon>Astigmata</taxon>
        <taxon>Psoroptidia</taxon>
        <taxon>Analgoidea</taxon>
        <taxon>Pyroglyphidae</taxon>
        <taxon>Dermatophagoidinae</taxon>
        <taxon>Dermatophagoides</taxon>
    </lineage>
</organism>
<dbReference type="CDD" id="cd00637">
    <property type="entry name" value="7tm_classA_rhodopsin-like"/>
    <property type="match status" value="1"/>
</dbReference>
<keyword evidence="7" id="KW-0675">Receptor</keyword>
<keyword evidence="4 9" id="KW-1133">Transmembrane helix</keyword>
<dbReference type="SUPFAM" id="SSF81321">
    <property type="entry name" value="Family A G protein-coupled receptor-like"/>
    <property type="match status" value="1"/>
</dbReference>
<keyword evidence="3 9" id="KW-0812">Transmembrane</keyword>
<evidence type="ECO:0000256" key="8">
    <source>
        <dbReference type="ARBA" id="ARBA00023224"/>
    </source>
</evidence>
<dbReference type="InterPro" id="IPR000276">
    <property type="entry name" value="GPCR_Rhodpsn"/>
</dbReference>
<reference evidence="11 12" key="1">
    <citation type="journal article" date="2018" name="J. Allergy Clin. Immunol.">
        <title>High-quality assembly of Dermatophagoides pteronyssinus genome and transcriptome reveals a wide range of novel allergens.</title>
        <authorList>
            <person name="Liu X.Y."/>
            <person name="Yang K.Y."/>
            <person name="Wang M.Q."/>
            <person name="Kwok J.S."/>
            <person name="Zeng X."/>
            <person name="Yang Z."/>
            <person name="Xiao X.J."/>
            <person name="Lau C.P."/>
            <person name="Li Y."/>
            <person name="Huang Z.M."/>
            <person name="Ba J.G."/>
            <person name="Yim A.K."/>
            <person name="Ouyang C.Y."/>
            <person name="Ngai S.M."/>
            <person name="Chan T.F."/>
            <person name="Leung E.L."/>
            <person name="Liu L."/>
            <person name="Liu Z.G."/>
            <person name="Tsui S.K."/>
        </authorList>
    </citation>
    <scope>NUCLEOTIDE SEQUENCE [LARGE SCALE GENOMIC DNA]</scope>
    <source>
        <strain evidence="11">Derp</strain>
    </source>
</reference>
<feature type="transmembrane region" description="Helical" evidence="9">
    <location>
        <begin position="20"/>
        <end position="37"/>
    </location>
</feature>
<evidence type="ECO:0000256" key="6">
    <source>
        <dbReference type="ARBA" id="ARBA00023136"/>
    </source>
</evidence>
<proteinExistence type="inferred from homology"/>
<dbReference type="PANTHER" id="PTHR45695:SF9">
    <property type="entry name" value="LEUCOKININ RECEPTOR"/>
    <property type="match status" value="1"/>
</dbReference>
<evidence type="ECO:0000256" key="7">
    <source>
        <dbReference type="ARBA" id="ARBA00023170"/>
    </source>
</evidence>
<sequence>MATLHPFSSLHHWLECHTHIMLALTWVFGSAYAYIPFENTATRPFMLPSDNQTTYYECTYDNGVSVLKLRLFMTSNIVLTFILPLTVLIFSYSAIMRKLIADEKRFRKSSNHAYGVKFKSTICKSISNNNPANNPKRKSLSDNNSPSITTLNQLSTSTSQIDLRKSTPFNYRSKTIKMMFTVILLYGICWMPIKLYQFLNDYGLIAYCTERELYAMICLYFICHWMAMANSFVNPIIYSFMSKSFRNDFSKITKTFRQTFSKNFNQHSIKTSSTQV</sequence>
<evidence type="ECO:0000256" key="1">
    <source>
        <dbReference type="ARBA" id="ARBA00004141"/>
    </source>
</evidence>
<dbReference type="Proteomes" id="UP000887458">
    <property type="component" value="Unassembled WGS sequence"/>
</dbReference>
<dbReference type="PANTHER" id="PTHR45695">
    <property type="entry name" value="LEUCOKININ RECEPTOR-RELATED"/>
    <property type="match status" value="1"/>
</dbReference>
<feature type="transmembrane region" description="Helical" evidence="9">
    <location>
        <begin position="77"/>
        <end position="95"/>
    </location>
</feature>
<keyword evidence="8" id="KW-0807">Transducer</keyword>
<evidence type="ECO:0000313" key="11">
    <source>
        <dbReference type="EMBL" id="KAH9418926.1"/>
    </source>
</evidence>
<evidence type="ECO:0000256" key="2">
    <source>
        <dbReference type="ARBA" id="ARBA00010663"/>
    </source>
</evidence>
<dbReference type="PROSITE" id="PS50262">
    <property type="entry name" value="G_PROTEIN_RECEP_F1_2"/>
    <property type="match status" value="1"/>
</dbReference>
<feature type="transmembrane region" description="Helical" evidence="9">
    <location>
        <begin position="175"/>
        <end position="193"/>
    </location>
</feature>
<keyword evidence="5" id="KW-0297">G-protein coupled receptor</keyword>
<comment type="similarity">
    <text evidence="2">Belongs to the G-protein coupled receptor 1 family.</text>
</comment>
<evidence type="ECO:0000256" key="3">
    <source>
        <dbReference type="ARBA" id="ARBA00022692"/>
    </source>
</evidence>
<dbReference type="Pfam" id="PF00001">
    <property type="entry name" value="7tm_1"/>
    <property type="match status" value="1"/>
</dbReference>
<dbReference type="EMBL" id="NJHN03000062">
    <property type="protein sequence ID" value="KAH9418926.1"/>
    <property type="molecule type" value="Genomic_DNA"/>
</dbReference>
<evidence type="ECO:0000256" key="4">
    <source>
        <dbReference type="ARBA" id="ARBA00022989"/>
    </source>
</evidence>
<accession>A0ABQ8J8N0</accession>
<feature type="domain" description="G-protein coupled receptors family 1 profile" evidence="10">
    <location>
        <begin position="1"/>
        <end position="238"/>
    </location>
</feature>
<keyword evidence="6 9" id="KW-0472">Membrane</keyword>
<evidence type="ECO:0000259" key="10">
    <source>
        <dbReference type="PROSITE" id="PS50262"/>
    </source>
</evidence>
<dbReference type="PRINTS" id="PR00237">
    <property type="entry name" value="GPCRRHODOPSN"/>
</dbReference>
<gene>
    <name evidence="11" type="ORF">DERP_004254</name>
</gene>
<comment type="subcellular location">
    <subcellularLocation>
        <location evidence="1">Membrane</location>
        <topology evidence="1">Multi-pass membrane protein</topology>
    </subcellularLocation>
</comment>
<dbReference type="InterPro" id="IPR017452">
    <property type="entry name" value="GPCR_Rhodpsn_7TM"/>
</dbReference>
<keyword evidence="12" id="KW-1185">Reference proteome</keyword>
<protein>
    <recommendedName>
        <fullName evidence="10">G-protein coupled receptors family 1 profile domain-containing protein</fullName>
    </recommendedName>
</protein>
<evidence type="ECO:0000256" key="5">
    <source>
        <dbReference type="ARBA" id="ARBA00023040"/>
    </source>
</evidence>
<dbReference type="Gene3D" id="1.20.1070.10">
    <property type="entry name" value="Rhodopsin 7-helix transmembrane proteins"/>
    <property type="match status" value="1"/>
</dbReference>
<reference evidence="11 12" key="2">
    <citation type="journal article" date="2022" name="Mol. Biol. Evol.">
        <title>Comparative Genomics Reveals Insights into the Divergent Evolution of Astigmatic Mites and Household Pest Adaptations.</title>
        <authorList>
            <person name="Xiong Q."/>
            <person name="Wan A.T."/>
            <person name="Liu X."/>
            <person name="Fung C.S."/>
            <person name="Xiao X."/>
            <person name="Malainual N."/>
            <person name="Hou J."/>
            <person name="Wang L."/>
            <person name="Wang M."/>
            <person name="Yang K.Y."/>
            <person name="Cui Y."/>
            <person name="Leung E.L."/>
            <person name="Nong W."/>
            <person name="Shin S.K."/>
            <person name="Au S.W."/>
            <person name="Jeong K.Y."/>
            <person name="Chew F.T."/>
            <person name="Hui J.H."/>
            <person name="Leung T.F."/>
            <person name="Tungtrongchitr A."/>
            <person name="Zhong N."/>
            <person name="Liu Z."/>
            <person name="Tsui S.K."/>
        </authorList>
    </citation>
    <scope>NUCLEOTIDE SEQUENCE [LARGE SCALE GENOMIC DNA]</scope>
    <source>
        <strain evidence="11">Derp</strain>
    </source>
</reference>
<name>A0ABQ8J8N0_DERPT</name>
<feature type="transmembrane region" description="Helical" evidence="9">
    <location>
        <begin position="213"/>
        <end position="237"/>
    </location>
</feature>
<evidence type="ECO:0000256" key="9">
    <source>
        <dbReference type="SAM" id="Phobius"/>
    </source>
</evidence>